<evidence type="ECO:0000256" key="1">
    <source>
        <dbReference type="ARBA" id="ARBA00005582"/>
    </source>
</evidence>
<dbReference type="SUPFAM" id="SSF55811">
    <property type="entry name" value="Nudix"/>
    <property type="match status" value="1"/>
</dbReference>
<dbReference type="InterPro" id="IPR020476">
    <property type="entry name" value="Nudix_hydrolase"/>
</dbReference>
<sequence length="143" mass="15333">MDTTKLILTADAVVFTRADGRWHVLLIERKWDPFEGRWALPGGHIDPGESPDAAAVRELGEETGLLMPTTAVKVGVYDAPGRDPRGRYATHAYAAVVDGMPTPVAADDARAARWVPLTEVTATGLAFDHGRIVTDAMAQLAIS</sequence>
<comment type="similarity">
    <text evidence="1 3">Belongs to the Nudix hydrolase family.</text>
</comment>
<name>A0A2S6GKP2_9PSEU</name>
<comment type="caution">
    <text evidence="5">The sequence shown here is derived from an EMBL/GenBank/DDBJ whole genome shotgun (WGS) entry which is preliminary data.</text>
</comment>
<keyword evidence="6" id="KW-1185">Reference proteome</keyword>
<dbReference type="InterPro" id="IPR020084">
    <property type="entry name" value="NUDIX_hydrolase_CS"/>
</dbReference>
<dbReference type="EMBL" id="PTIX01000012">
    <property type="protein sequence ID" value="PPK65760.1"/>
    <property type="molecule type" value="Genomic_DNA"/>
</dbReference>
<dbReference type="OrthoDB" id="9804442at2"/>
<dbReference type="Pfam" id="PF00293">
    <property type="entry name" value="NUDIX"/>
    <property type="match status" value="1"/>
</dbReference>
<dbReference type="AlphaFoldDB" id="A0A2S6GKP2"/>
<keyword evidence="2 3" id="KW-0378">Hydrolase</keyword>
<dbReference type="PANTHER" id="PTHR43736">
    <property type="entry name" value="ADP-RIBOSE PYROPHOSPHATASE"/>
    <property type="match status" value="1"/>
</dbReference>
<dbReference type="GO" id="GO:0016787">
    <property type="term" value="F:hydrolase activity"/>
    <property type="evidence" value="ECO:0007669"/>
    <property type="project" value="UniProtKB-KW"/>
</dbReference>
<dbReference type="PROSITE" id="PS00893">
    <property type="entry name" value="NUDIX_BOX"/>
    <property type="match status" value="1"/>
</dbReference>
<dbReference type="PROSITE" id="PS51462">
    <property type="entry name" value="NUDIX"/>
    <property type="match status" value="1"/>
</dbReference>
<dbReference type="RefSeq" id="WP_104480756.1">
    <property type="nucleotide sequence ID" value="NZ_CP154825.1"/>
</dbReference>
<organism evidence="5 6">
    <name type="scientific">Actinokineospora auranticolor</name>
    <dbReference type="NCBI Taxonomy" id="155976"/>
    <lineage>
        <taxon>Bacteria</taxon>
        <taxon>Bacillati</taxon>
        <taxon>Actinomycetota</taxon>
        <taxon>Actinomycetes</taxon>
        <taxon>Pseudonocardiales</taxon>
        <taxon>Pseudonocardiaceae</taxon>
        <taxon>Actinokineospora</taxon>
    </lineage>
</organism>
<dbReference type="InterPro" id="IPR000086">
    <property type="entry name" value="NUDIX_hydrolase_dom"/>
</dbReference>
<dbReference type="PANTHER" id="PTHR43736:SF5">
    <property type="entry name" value="NUDIX HYDROLASE DOMAIN-CONTAINING PROTEIN"/>
    <property type="match status" value="1"/>
</dbReference>
<evidence type="ECO:0000256" key="3">
    <source>
        <dbReference type="RuleBase" id="RU003476"/>
    </source>
</evidence>
<gene>
    <name evidence="5" type="ORF">CLV40_11219</name>
</gene>
<dbReference type="CDD" id="cd18873">
    <property type="entry name" value="NUDIX_NadM_like"/>
    <property type="match status" value="1"/>
</dbReference>
<evidence type="ECO:0000313" key="6">
    <source>
        <dbReference type="Proteomes" id="UP000239203"/>
    </source>
</evidence>
<proteinExistence type="inferred from homology"/>
<dbReference type="InterPro" id="IPR015797">
    <property type="entry name" value="NUDIX_hydrolase-like_dom_sf"/>
</dbReference>
<evidence type="ECO:0000256" key="2">
    <source>
        <dbReference type="ARBA" id="ARBA00022801"/>
    </source>
</evidence>
<dbReference type="Proteomes" id="UP000239203">
    <property type="component" value="Unassembled WGS sequence"/>
</dbReference>
<evidence type="ECO:0000259" key="4">
    <source>
        <dbReference type="PROSITE" id="PS51462"/>
    </source>
</evidence>
<accession>A0A2S6GKP2</accession>
<protein>
    <submittedName>
        <fullName evidence="5">8-oxo-dGTP diphosphatase</fullName>
    </submittedName>
</protein>
<evidence type="ECO:0000313" key="5">
    <source>
        <dbReference type="EMBL" id="PPK65760.1"/>
    </source>
</evidence>
<dbReference type="Gene3D" id="3.90.79.10">
    <property type="entry name" value="Nucleoside Triphosphate Pyrophosphohydrolase"/>
    <property type="match status" value="1"/>
</dbReference>
<feature type="domain" description="Nudix hydrolase" evidence="4">
    <location>
        <begin position="5"/>
        <end position="139"/>
    </location>
</feature>
<dbReference type="PRINTS" id="PR00502">
    <property type="entry name" value="NUDIXFAMILY"/>
</dbReference>
<reference evidence="5 6" key="1">
    <citation type="submission" date="2018-02" db="EMBL/GenBank/DDBJ databases">
        <title>Genomic Encyclopedia of Archaeal and Bacterial Type Strains, Phase II (KMG-II): from individual species to whole genera.</title>
        <authorList>
            <person name="Goeker M."/>
        </authorList>
    </citation>
    <scope>NUCLEOTIDE SEQUENCE [LARGE SCALE GENOMIC DNA]</scope>
    <source>
        <strain evidence="5 6">YU 961-1</strain>
    </source>
</reference>